<keyword evidence="1" id="KW-0175">Coiled coil</keyword>
<name>R0JPI6_EXST2</name>
<sequence>MNHQMGSRLGPDGVRSQDDWKNMNDMIEKKKAQNRLAQRNYRRNVKRRIEELEQQVAMQAQLLAHESRTTKVSNQGASSVVASEVPPRVDESLNTAAREKQKDANVQLPTPTSQLFSTLEDSSRTDKLLDTLWYCHSQEDANEHKENLYGDLDNQMVDRVPISMRVGKDSQSRGETQGQPSRSESPTRFTDLDIGMLDDAHIRSSIDQFQYPSKHNQSREIEDHWCENERGSNSSGSISDKALLSDGDITFEQTIEGRVEYLIHCARRAGFQDLDSAVTTFYTAKFDEDSECSIAQYISRKRCLPTLLEELRSKSDSWKTREVQPYQDEVLKSAESLLLREMRSQQAVCVDKILFSLSSTDSGGGWGTVSQQFQEEVSLLPSGNQTRTDVWNSCLTSGPF</sequence>
<dbReference type="AlphaFoldDB" id="R0JPI6"/>
<dbReference type="RefSeq" id="XP_008028780.1">
    <property type="nucleotide sequence ID" value="XM_008030589.1"/>
</dbReference>
<protein>
    <recommendedName>
        <fullName evidence="5">BZIP domain-containing protein</fullName>
    </recommendedName>
</protein>
<evidence type="ECO:0000256" key="2">
    <source>
        <dbReference type="SAM" id="MobiDB-lite"/>
    </source>
</evidence>
<dbReference type="Gene3D" id="1.20.5.170">
    <property type="match status" value="1"/>
</dbReference>
<evidence type="ECO:0000313" key="3">
    <source>
        <dbReference type="EMBL" id="EOA83083.1"/>
    </source>
</evidence>
<dbReference type="PANTHER" id="PTHR39607:SF3">
    <property type="entry name" value="BZIP DOMAIN-CONTAINING PROTEIN"/>
    <property type="match status" value="1"/>
</dbReference>
<dbReference type="EMBL" id="KB908833">
    <property type="protein sequence ID" value="EOA83083.1"/>
    <property type="molecule type" value="Genomic_DNA"/>
</dbReference>
<dbReference type="InterPro" id="IPR052635">
    <property type="entry name" value="Sec_Metab_Biosynth_Reg"/>
</dbReference>
<evidence type="ECO:0000313" key="4">
    <source>
        <dbReference type="Proteomes" id="UP000016935"/>
    </source>
</evidence>
<keyword evidence="4" id="KW-1185">Reference proteome</keyword>
<dbReference type="Proteomes" id="UP000016935">
    <property type="component" value="Unassembled WGS sequence"/>
</dbReference>
<dbReference type="HOGENOM" id="CLU_665627_0_0_1"/>
<gene>
    <name evidence="3" type="ORF">SETTUDRAFT_33412</name>
</gene>
<accession>R0JPI6</accession>
<feature type="coiled-coil region" evidence="1">
    <location>
        <begin position="35"/>
        <end position="62"/>
    </location>
</feature>
<dbReference type="CDD" id="cd14688">
    <property type="entry name" value="bZIP_YAP"/>
    <property type="match status" value="1"/>
</dbReference>
<evidence type="ECO:0008006" key="5">
    <source>
        <dbReference type="Google" id="ProtNLM"/>
    </source>
</evidence>
<dbReference type="SUPFAM" id="SSF57959">
    <property type="entry name" value="Leucine zipper domain"/>
    <property type="match status" value="1"/>
</dbReference>
<dbReference type="PANTHER" id="PTHR39607">
    <property type="entry name" value="XANTHOCILLIN BIOSYNTHESIS CLUSTER TRANSCRIPTION FACTOR XANC-RELATED"/>
    <property type="match status" value="1"/>
</dbReference>
<dbReference type="eggNOG" id="ENOG502T2FU">
    <property type="taxonomic scope" value="Eukaryota"/>
</dbReference>
<dbReference type="InterPro" id="IPR046347">
    <property type="entry name" value="bZIP_sf"/>
</dbReference>
<feature type="region of interest" description="Disordered" evidence="2">
    <location>
        <begin position="165"/>
        <end position="189"/>
    </location>
</feature>
<dbReference type="OrthoDB" id="194358at2759"/>
<organism evidence="3 4">
    <name type="scientific">Exserohilum turcicum (strain 28A)</name>
    <name type="common">Northern leaf blight fungus</name>
    <name type="synonym">Setosphaeria turcica</name>
    <dbReference type="NCBI Taxonomy" id="671987"/>
    <lineage>
        <taxon>Eukaryota</taxon>
        <taxon>Fungi</taxon>
        <taxon>Dikarya</taxon>
        <taxon>Ascomycota</taxon>
        <taxon>Pezizomycotina</taxon>
        <taxon>Dothideomycetes</taxon>
        <taxon>Pleosporomycetidae</taxon>
        <taxon>Pleosporales</taxon>
        <taxon>Pleosporineae</taxon>
        <taxon>Pleosporaceae</taxon>
        <taxon>Exserohilum</taxon>
    </lineage>
</organism>
<evidence type="ECO:0000256" key="1">
    <source>
        <dbReference type="SAM" id="Coils"/>
    </source>
</evidence>
<dbReference type="GeneID" id="19403770"/>
<feature type="region of interest" description="Disordered" evidence="2">
    <location>
        <begin position="68"/>
        <end position="88"/>
    </location>
</feature>
<feature type="compositionally biased region" description="Polar residues" evidence="2">
    <location>
        <begin position="173"/>
        <end position="188"/>
    </location>
</feature>
<feature type="compositionally biased region" description="Polar residues" evidence="2">
    <location>
        <begin position="70"/>
        <end position="81"/>
    </location>
</feature>
<dbReference type="GO" id="GO:0003700">
    <property type="term" value="F:DNA-binding transcription factor activity"/>
    <property type="evidence" value="ECO:0007669"/>
    <property type="project" value="InterPro"/>
</dbReference>
<reference evidence="3 4" key="1">
    <citation type="journal article" date="2012" name="PLoS Pathog.">
        <title>Diverse lifestyles and strategies of plant pathogenesis encoded in the genomes of eighteen Dothideomycetes fungi.</title>
        <authorList>
            <person name="Ohm R.A."/>
            <person name="Feau N."/>
            <person name="Henrissat B."/>
            <person name="Schoch C.L."/>
            <person name="Horwitz B.A."/>
            <person name="Barry K.W."/>
            <person name="Condon B.J."/>
            <person name="Copeland A.C."/>
            <person name="Dhillon B."/>
            <person name="Glaser F."/>
            <person name="Hesse C.N."/>
            <person name="Kosti I."/>
            <person name="LaButti K."/>
            <person name="Lindquist E.A."/>
            <person name="Lucas S."/>
            <person name="Salamov A.A."/>
            <person name="Bradshaw R.E."/>
            <person name="Ciuffetti L."/>
            <person name="Hamelin R.C."/>
            <person name="Kema G.H.J."/>
            <person name="Lawrence C."/>
            <person name="Scott J.A."/>
            <person name="Spatafora J.W."/>
            <person name="Turgeon B.G."/>
            <person name="de Wit P.J.G.M."/>
            <person name="Zhong S."/>
            <person name="Goodwin S.B."/>
            <person name="Grigoriev I.V."/>
        </authorList>
    </citation>
    <scope>NUCLEOTIDE SEQUENCE [LARGE SCALE GENOMIC DNA]</scope>
    <source>
        <strain evidence="4">28A</strain>
    </source>
</reference>
<reference evidence="3 4" key="2">
    <citation type="journal article" date="2013" name="PLoS Genet.">
        <title>Comparative genome structure, secondary metabolite, and effector coding capacity across Cochliobolus pathogens.</title>
        <authorList>
            <person name="Condon B.J."/>
            <person name="Leng Y."/>
            <person name="Wu D."/>
            <person name="Bushley K.E."/>
            <person name="Ohm R.A."/>
            <person name="Otillar R."/>
            <person name="Martin J."/>
            <person name="Schackwitz W."/>
            <person name="Grimwood J."/>
            <person name="MohdZainudin N."/>
            <person name="Xue C."/>
            <person name="Wang R."/>
            <person name="Manning V.A."/>
            <person name="Dhillon B."/>
            <person name="Tu Z.J."/>
            <person name="Steffenson B.J."/>
            <person name="Salamov A."/>
            <person name="Sun H."/>
            <person name="Lowry S."/>
            <person name="LaButti K."/>
            <person name="Han J."/>
            <person name="Copeland A."/>
            <person name="Lindquist E."/>
            <person name="Barry K."/>
            <person name="Schmutz J."/>
            <person name="Baker S.E."/>
            <person name="Ciuffetti L.M."/>
            <person name="Grigoriev I.V."/>
            <person name="Zhong S."/>
            <person name="Turgeon B.G."/>
        </authorList>
    </citation>
    <scope>NUCLEOTIDE SEQUENCE [LARGE SCALE GENOMIC DNA]</scope>
    <source>
        <strain evidence="4">28A</strain>
    </source>
</reference>
<proteinExistence type="predicted"/>